<organism evidence="1 2">
    <name type="scientific">Lactuca saligna</name>
    <name type="common">Willowleaf lettuce</name>
    <dbReference type="NCBI Taxonomy" id="75948"/>
    <lineage>
        <taxon>Eukaryota</taxon>
        <taxon>Viridiplantae</taxon>
        <taxon>Streptophyta</taxon>
        <taxon>Embryophyta</taxon>
        <taxon>Tracheophyta</taxon>
        <taxon>Spermatophyta</taxon>
        <taxon>Magnoliopsida</taxon>
        <taxon>eudicotyledons</taxon>
        <taxon>Gunneridae</taxon>
        <taxon>Pentapetalae</taxon>
        <taxon>asterids</taxon>
        <taxon>campanulids</taxon>
        <taxon>Asterales</taxon>
        <taxon>Asteraceae</taxon>
        <taxon>Cichorioideae</taxon>
        <taxon>Cichorieae</taxon>
        <taxon>Lactucinae</taxon>
        <taxon>Lactuca</taxon>
    </lineage>
</organism>
<dbReference type="Gene3D" id="3.40.50.300">
    <property type="entry name" value="P-loop containing nucleotide triphosphate hydrolases"/>
    <property type="match status" value="1"/>
</dbReference>
<name>A0AA35YU72_LACSI</name>
<sequence length="301" mass="34308">MILFDGTNTEEWILNIERSFCSYEDEETMEVAVGALAGGTLLWYEWEHRRRPIRDWEELKGLIRCRFGSSQQSPIFLLKEKTEHKTIPLKEVTEEGYLGHRRNGLESKEWVEFGKLGLHAWDQTIKADKKSSFAPTALESTASVSSNFTPKTLGLNIERLSSTNFATALKANSNNNSKSVLRACLGPTPTIMPKPPRLFVCEENRVKMDVTIPPHSKSRYKEIMMEVGYKHDKISLVPSSRFEDNNTNERSTNLHWYKGPTLLEALDQSRKLKETTGQTTPSTTSKGLQGCWYWNRTSGTL</sequence>
<protein>
    <submittedName>
        <fullName evidence="1">Uncharacterized protein</fullName>
    </submittedName>
</protein>
<gene>
    <name evidence="1" type="ORF">LSALG_LOCUS19762</name>
</gene>
<proteinExistence type="predicted"/>
<dbReference type="EMBL" id="OX465080">
    <property type="protein sequence ID" value="CAI9279997.1"/>
    <property type="molecule type" value="Genomic_DNA"/>
</dbReference>
<evidence type="ECO:0000313" key="2">
    <source>
        <dbReference type="Proteomes" id="UP001177003"/>
    </source>
</evidence>
<reference evidence="1" key="1">
    <citation type="submission" date="2023-04" db="EMBL/GenBank/DDBJ databases">
        <authorList>
            <person name="Vijverberg K."/>
            <person name="Xiong W."/>
            <person name="Schranz E."/>
        </authorList>
    </citation>
    <scope>NUCLEOTIDE SEQUENCE</scope>
</reference>
<evidence type="ECO:0000313" key="1">
    <source>
        <dbReference type="EMBL" id="CAI9279997.1"/>
    </source>
</evidence>
<dbReference type="Proteomes" id="UP001177003">
    <property type="component" value="Chromosome 4"/>
</dbReference>
<dbReference type="InterPro" id="IPR027417">
    <property type="entry name" value="P-loop_NTPase"/>
</dbReference>
<accession>A0AA35YU72</accession>
<keyword evidence="2" id="KW-1185">Reference proteome</keyword>
<dbReference type="AlphaFoldDB" id="A0AA35YU72"/>